<evidence type="ECO:0000256" key="9">
    <source>
        <dbReference type="HAMAP-Rule" id="MF_00628"/>
    </source>
</evidence>
<gene>
    <name evidence="9" type="primary">pth</name>
    <name evidence="10" type="ORF">D1868_01360</name>
</gene>
<keyword evidence="11" id="KW-1185">Reference proteome</keyword>
<evidence type="ECO:0000256" key="2">
    <source>
        <dbReference type="ARBA" id="ARBA00004496"/>
    </source>
</evidence>
<evidence type="ECO:0000256" key="5">
    <source>
        <dbReference type="ARBA" id="ARBA00022801"/>
    </source>
</evidence>
<dbReference type="GeneID" id="42797682"/>
<dbReference type="SUPFAM" id="SSF102462">
    <property type="entry name" value="Peptidyl-tRNA hydrolase II"/>
    <property type="match status" value="1"/>
</dbReference>
<dbReference type="InterPro" id="IPR034759">
    <property type="entry name" value="Pept_tRNA_hydro_arch"/>
</dbReference>
<evidence type="ECO:0000256" key="6">
    <source>
        <dbReference type="ARBA" id="ARBA00038050"/>
    </source>
</evidence>
<comment type="catalytic activity">
    <reaction evidence="7 9">
        <text>an N-acyl-L-alpha-aminoacyl-tRNA + H2O = an N-acyl-L-amino acid + a tRNA + H(+)</text>
        <dbReference type="Rhea" id="RHEA:54448"/>
        <dbReference type="Rhea" id="RHEA-COMP:10123"/>
        <dbReference type="Rhea" id="RHEA-COMP:13883"/>
        <dbReference type="ChEBI" id="CHEBI:15377"/>
        <dbReference type="ChEBI" id="CHEBI:15378"/>
        <dbReference type="ChEBI" id="CHEBI:59874"/>
        <dbReference type="ChEBI" id="CHEBI:78442"/>
        <dbReference type="ChEBI" id="CHEBI:138191"/>
        <dbReference type="EC" id="3.1.1.29"/>
    </reaction>
</comment>
<evidence type="ECO:0000256" key="7">
    <source>
        <dbReference type="ARBA" id="ARBA00048707"/>
    </source>
</evidence>
<dbReference type="Proteomes" id="UP000423396">
    <property type="component" value="Chromosome"/>
</dbReference>
<protein>
    <recommendedName>
        <fullName evidence="8 9">Peptidyl-tRNA hydrolase</fullName>
        <shortName evidence="9">PTH</shortName>
        <ecNumber evidence="3 9">3.1.1.29</ecNumber>
    </recommendedName>
</protein>
<dbReference type="AlphaFoldDB" id="A0A650CLP1"/>
<comment type="function">
    <text evidence="1 9">The natural substrate for this enzyme may be peptidyl-tRNAs which drop off the ribosome during protein synthesis.</text>
</comment>
<dbReference type="PANTHER" id="PTHR12649">
    <property type="entry name" value="PEPTIDYL-TRNA HYDROLASE 2"/>
    <property type="match status" value="1"/>
</dbReference>
<dbReference type="Pfam" id="PF01981">
    <property type="entry name" value="PTH2"/>
    <property type="match status" value="1"/>
</dbReference>
<evidence type="ECO:0000313" key="10">
    <source>
        <dbReference type="EMBL" id="QGR18776.1"/>
    </source>
</evidence>
<keyword evidence="4 9" id="KW-0963">Cytoplasm</keyword>
<dbReference type="NCBIfam" id="TIGR00283">
    <property type="entry name" value="arch_pth2"/>
    <property type="match status" value="1"/>
</dbReference>
<dbReference type="KEGG" id="sazo:D1868_01360"/>
<name>A0A650CLP1_9CREN</name>
<organism evidence="10 11">
    <name type="scientific">Stygiolobus azoricus</name>
    <dbReference type="NCBI Taxonomy" id="41675"/>
    <lineage>
        <taxon>Archaea</taxon>
        <taxon>Thermoproteota</taxon>
        <taxon>Thermoprotei</taxon>
        <taxon>Sulfolobales</taxon>
        <taxon>Sulfolobaceae</taxon>
        <taxon>Stygiolobus</taxon>
    </lineage>
</organism>
<dbReference type="RefSeq" id="WP_156004997.1">
    <property type="nucleotide sequence ID" value="NZ_CP045483.1"/>
</dbReference>
<dbReference type="GO" id="GO:0004045">
    <property type="term" value="F:peptidyl-tRNA hydrolase activity"/>
    <property type="evidence" value="ECO:0007669"/>
    <property type="project" value="UniProtKB-UniRule"/>
</dbReference>
<dbReference type="PANTHER" id="PTHR12649:SF11">
    <property type="entry name" value="PEPTIDYL-TRNA HYDROLASE 2, MITOCHONDRIAL"/>
    <property type="match status" value="1"/>
</dbReference>
<dbReference type="GO" id="GO:0006412">
    <property type="term" value="P:translation"/>
    <property type="evidence" value="ECO:0007669"/>
    <property type="project" value="UniProtKB-UniRule"/>
</dbReference>
<dbReference type="OrthoDB" id="6075at2157"/>
<evidence type="ECO:0000256" key="3">
    <source>
        <dbReference type="ARBA" id="ARBA00013260"/>
    </source>
</evidence>
<comment type="subcellular location">
    <subcellularLocation>
        <location evidence="2 9">Cytoplasm</location>
    </subcellularLocation>
</comment>
<dbReference type="InterPro" id="IPR002833">
    <property type="entry name" value="PTH2"/>
</dbReference>
<dbReference type="FunFam" id="3.40.1490.10:FF:000001">
    <property type="entry name" value="Peptidyl-tRNA hydrolase 2"/>
    <property type="match status" value="1"/>
</dbReference>
<dbReference type="Gene3D" id="3.40.1490.10">
    <property type="entry name" value="Bit1"/>
    <property type="match status" value="1"/>
</dbReference>
<dbReference type="NCBIfam" id="NF003314">
    <property type="entry name" value="PRK04322.1"/>
    <property type="match status" value="1"/>
</dbReference>
<evidence type="ECO:0000313" key="11">
    <source>
        <dbReference type="Proteomes" id="UP000423396"/>
    </source>
</evidence>
<accession>A0A650CLP1</accession>
<keyword evidence="5 9" id="KW-0378">Hydrolase</keyword>
<proteinExistence type="inferred from homology"/>
<evidence type="ECO:0000256" key="4">
    <source>
        <dbReference type="ARBA" id="ARBA00022490"/>
    </source>
</evidence>
<dbReference type="EC" id="3.1.1.29" evidence="3 9"/>
<dbReference type="InterPro" id="IPR023476">
    <property type="entry name" value="Pep_tRNA_hydro_II_dom_sf"/>
</dbReference>
<evidence type="ECO:0000256" key="1">
    <source>
        <dbReference type="ARBA" id="ARBA00003043"/>
    </source>
</evidence>
<dbReference type="EMBL" id="CP045483">
    <property type="protein sequence ID" value="QGR18776.1"/>
    <property type="molecule type" value="Genomic_DNA"/>
</dbReference>
<comment type="similarity">
    <text evidence="6 9">Belongs to the PTH2 family.</text>
</comment>
<dbReference type="GO" id="GO:0005829">
    <property type="term" value="C:cytosol"/>
    <property type="evidence" value="ECO:0007669"/>
    <property type="project" value="TreeGrafter"/>
</dbReference>
<dbReference type="CDD" id="cd02430">
    <property type="entry name" value="PTH2"/>
    <property type="match status" value="1"/>
</dbReference>
<sequence length="121" mass="13259">MPIKMVIIVRTDIEMGKGKTAAQVAHAAVSLVVDILKKGKDSWREWLEEWLSEGQPKIVVKVNSLEELLKRSKLAQDYNLPTVVIQDAGKTQLEPGTITCVGIGPAPSEIIDKITGDLKLL</sequence>
<reference evidence="10 11" key="1">
    <citation type="submission" date="2019-10" db="EMBL/GenBank/DDBJ databases">
        <title>Genome Sequences from Six Type Strain Members of the Archaeal Family Sulfolobaceae: Acidianus ambivalens, Acidianus infernus, Metallosphaera prunae, Stygiolobus azoricus, Sulfolobus metallicus, and Sulfurisphaera ohwakuensis.</title>
        <authorList>
            <person name="Counts J.A."/>
            <person name="Kelly R.M."/>
        </authorList>
    </citation>
    <scope>NUCLEOTIDE SEQUENCE [LARGE SCALE GENOMIC DNA]</scope>
    <source>
        <strain evidence="10 11">FC6</strain>
    </source>
</reference>
<evidence type="ECO:0000256" key="8">
    <source>
        <dbReference type="ARBA" id="ARBA00050038"/>
    </source>
</evidence>
<dbReference type="HAMAP" id="MF_00628">
    <property type="entry name" value="Pept_tRNA_hydro_arch"/>
    <property type="match status" value="1"/>
</dbReference>